<dbReference type="SMART" id="SM00360">
    <property type="entry name" value="RRM"/>
    <property type="match status" value="2"/>
</dbReference>
<comment type="caution">
    <text evidence="5">The sequence shown here is derived from an EMBL/GenBank/DDBJ whole genome shotgun (WGS) entry which is preliminary data.</text>
</comment>
<evidence type="ECO:0000259" key="4">
    <source>
        <dbReference type="PROSITE" id="PS50102"/>
    </source>
</evidence>
<evidence type="ECO:0000256" key="3">
    <source>
        <dbReference type="PROSITE-ProRule" id="PRU00176"/>
    </source>
</evidence>
<dbReference type="InterPro" id="IPR035979">
    <property type="entry name" value="RBD_domain_sf"/>
</dbReference>
<accession>A0A8H7ZPR2</accession>
<feature type="domain" description="RRM" evidence="4">
    <location>
        <begin position="1"/>
        <end position="60"/>
    </location>
</feature>
<organism evidence="5 6">
    <name type="scientific">Olpidium bornovanus</name>
    <dbReference type="NCBI Taxonomy" id="278681"/>
    <lineage>
        <taxon>Eukaryota</taxon>
        <taxon>Fungi</taxon>
        <taxon>Fungi incertae sedis</taxon>
        <taxon>Olpidiomycota</taxon>
        <taxon>Olpidiomycotina</taxon>
        <taxon>Olpidiomycetes</taxon>
        <taxon>Olpidiales</taxon>
        <taxon>Olpidiaceae</taxon>
        <taxon>Olpidium</taxon>
    </lineage>
</organism>
<dbReference type="SUPFAM" id="SSF54928">
    <property type="entry name" value="RNA-binding domain, RBD"/>
    <property type="match status" value="2"/>
</dbReference>
<dbReference type="InterPro" id="IPR012677">
    <property type="entry name" value="Nucleotide-bd_a/b_plait_sf"/>
</dbReference>
<dbReference type="PANTHER" id="PTHR48032:SF6">
    <property type="entry name" value="RNA-BINDING (RRM_RBD_RNP MOTIFS) FAMILY PROTEIN"/>
    <property type="match status" value="1"/>
</dbReference>
<keyword evidence="2 3" id="KW-0694">RNA-binding</keyword>
<dbReference type="PROSITE" id="PS50102">
    <property type="entry name" value="RRM"/>
    <property type="match status" value="2"/>
</dbReference>
<dbReference type="PANTHER" id="PTHR48032">
    <property type="entry name" value="RNA-BINDING PROTEIN MUSASHI HOMOLOG RBP6"/>
    <property type="match status" value="1"/>
</dbReference>
<name>A0A8H7ZPR2_9FUNG</name>
<evidence type="ECO:0000256" key="2">
    <source>
        <dbReference type="ARBA" id="ARBA00022884"/>
    </source>
</evidence>
<evidence type="ECO:0000256" key="1">
    <source>
        <dbReference type="ARBA" id="ARBA00022737"/>
    </source>
</evidence>
<dbReference type="GO" id="GO:0006417">
    <property type="term" value="P:regulation of translation"/>
    <property type="evidence" value="ECO:0007669"/>
    <property type="project" value="TreeGrafter"/>
</dbReference>
<dbReference type="Proteomes" id="UP000673691">
    <property type="component" value="Unassembled WGS sequence"/>
</dbReference>
<reference evidence="5 6" key="1">
    <citation type="journal article" name="Sci. Rep.">
        <title>Genome-scale phylogenetic analyses confirm Olpidium as the closest living zoosporic fungus to the non-flagellated, terrestrial fungi.</title>
        <authorList>
            <person name="Chang Y."/>
            <person name="Rochon D."/>
            <person name="Sekimoto S."/>
            <person name="Wang Y."/>
            <person name="Chovatia M."/>
            <person name="Sandor L."/>
            <person name="Salamov A."/>
            <person name="Grigoriev I.V."/>
            <person name="Stajich J.E."/>
            <person name="Spatafora J.W."/>
        </authorList>
    </citation>
    <scope>NUCLEOTIDE SEQUENCE [LARGE SCALE GENOMIC DNA]</scope>
    <source>
        <strain evidence="5">S191</strain>
    </source>
</reference>
<dbReference type="Gene3D" id="3.30.70.330">
    <property type="match status" value="2"/>
</dbReference>
<dbReference type="EMBL" id="JAEFCI010010532">
    <property type="protein sequence ID" value="KAG5457154.1"/>
    <property type="molecule type" value="Genomic_DNA"/>
</dbReference>
<keyword evidence="6" id="KW-1185">Reference proteome</keyword>
<evidence type="ECO:0000313" key="6">
    <source>
        <dbReference type="Proteomes" id="UP000673691"/>
    </source>
</evidence>
<feature type="domain" description="RRM" evidence="4">
    <location>
        <begin position="69"/>
        <end position="158"/>
    </location>
</feature>
<keyword evidence="1" id="KW-0677">Repeat</keyword>
<dbReference type="Pfam" id="PF00076">
    <property type="entry name" value="RRM_1"/>
    <property type="match status" value="2"/>
</dbReference>
<sequence>MRAHFSKWGEVLDCSVMKEPVTFKSRGFGFLTYANPDVVPSMLAAEHVLDGKRVDPKRAIPREEQVLTEKIFVGGISPDVSEEELTAFFNQFGKVIDTTLMVDRDTGRPRGFGFVTFENDAMVEELAARRDLTIKGKTVCSERAMPKHKALQAKQAREMSNPTYGGGAGSSTIPTFVSDSRTSSAVAKLGVPENVPTGRPAYAAGNPAAAAMYGGPGGVMGMSGTAGAAAAKSWMAQMYGAAANAAAASSSSPVAPAPGAAAAFYGFPGAAAAAYQGIYNPAALMAYYQRMAASGFNWQAAAAAAAAAAATTSGRPGGGWFPGSASTPMRLRVPFWPCVKTELFRLLL</sequence>
<evidence type="ECO:0000313" key="5">
    <source>
        <dbReference type="EMBL" id="KAG5457154.1"/>
    </source>
</evidence>
<dbReference type="InterPro" id="IPR000504">
    <property type="entry name" value="RRM_dom"/>
</dbReference>
<protein>
    <recommendedName>
        <fullName evidence="4">RRM domain-containing protein</fullName>
    </recommendedName>
</protein>
<dbReference type="OrthoDB" id="1875751at2759"/>
<gene>
    <name evidence="5" type="ORF">BJ554DRAFT_2905</name>
</gene>
<dbReference type="AlphaFoldDB" id="A0A8H7ZPR2"/>
<proteinExistence type="predicted"/>
<dbReference type="GO" id="GO:0003729">
    <property type="term" value="F:mRNA binding"/>
    <property type="evidence" value="ECO:0007669"/>
    <property type="project" value="TreeGrafter"/>
</dbReference>